<evidence type="ECO:0000256" key="4">
    <source>
        <dbReference type="ARBA" id="ARBA00014959"/>
    </source>
</evidence>
<dbReference type="Proteomes" id="UP001249851">
    <property type="component" value="Unassembled WGS sequence"/>
</dbReference>
<evidence type="ECO:0000256" key="10">
    <source>
        <dbReference type="ARBA" id="ARBA00046544"/>
    </source>
</evidence>
<keyword evidence="13" id="KW-1185">Reference proteome</keyword>
<keyword evidence="5" id="KW-0413">Isomerase</keyword>
<evidence type="ECO:0000256" key="9">
    <source>
        <dbReference type="ARBA" id="ARBA00034243"/>
    </source>
</evidence>
<comment type="caution">
    <text evidence="12">The sequence shown here is derived from an EMBL/GenBank/DDBJ whole genome shotgun (WGS) entry which is preliminary data.</text>
</comment>
<evidence type="ECO:0000256" key="7">
    <source>
        <dbReference type="ARBA" id="ARBA00031909"/>
    </source>
</evidence>
<reference evidence="12" key="2">
    <citation type="journal article" date="2023" name="Science">
        <title>Genomic signatures of disease resistance in endangered staghorn corals.</title>
        <authorList>
            <person name="Vollmer S.V."/>
            <person name="Selwyn J.D."/>
            <person name="Despard B.A."/>
            <person name="Roesel C.L."/>
        </authorList>
    </citation>
    <scope>NUCLEOTIDE SEQUENCE</scope>
    <source>
        <strain evidence="12">K2</strain>
    </source>
</reference>
<evidence type="ECO:0000256" key="5">
    <source>
        <dbReference type="ARBA" id="ARBA00023235"/>
    </source>
</evidence>
<dbReference type="SUPFAM" id="SSF48208">
    <property type="entry name" value="Six-hairpin glycosidases"/>
    <property type="match status" value="1"/>
</dbReference>
<gene>
    <name evidence="12" type="ORF">P5673_000277</name>
</gene>
<feature type="non-terminal residue" evidence="12">
    <location>
        <position position="393"/>
    </location>
</feature>
<evidence type="ECO:0000256" key="6">
    <source>
        <dbReference type="ARBA" id="ARBA00031608"/>
    </source>
</evidence>
<evidence type="ECO:0000313" key="12">
    <source>
        <dbReference type="EMBL" id="KAK2574145.1"/>
    </source>
</evidence>
<name>A0AAD9VHK2_ACRCE</name>
<dbReference type="GO" id="GO:0005975">
    <property type="term" value="P:carbohydrate metabolic process"/>
    <property type="evidence" value="ECO:0007669"/>
    <property type="project" value="InterPro"/>
</dbReference>
<feature type="chain" id="PRO_5042095490" description="N-acylglucosamine 2-epimerase" evidence="11">
    <location>
        <begin position="19"/>
        <end position="393"/>
    </location>
</feature>
<comment type="catalytic activity">
    <reaction evidence="9">
        <text>an N-acyl-D-glucosamine = an N-acyl-D-mannosamine</text>
        <dbReference type="Rhea" id="RHEA:19033"/>
        <dbReference type="ChEBI" id="CHEBI:16062"/>
        <dbReference type="ChEBI" id="CHEBI:17274"/>
        <dbReference type="EC" id="5.1.3.8"/>
    </reaction>
    <physiologicalReaction direction="left-to-right" evidence="9">
        <dbReference type="Rhea" id="RHEA:19034"/>
    </physiologicalReaction>
    <physiologicalReaction direction="right-to-left" evidence="9">
        <dbReference type="Rhea" id="RHEA:19035"/>
    </physiologicalReaction>
</comment>
<dbReference type="EMBL" id="JARQWQ010000001">
    <property type="protein sequence ID" value="KAK2574145.1"/>
    <property type="molecule type" value="Genomic_DNA"/>
</dbReference>
<evidence type="ECO:0000256" key="8">
    <source>
        <dbReference type="ARBA" id="ARBA00033215"/>
    </source>
</evidence>
<sequence>MLSFTSMFSILLFRVSSGETSANIMPGVYRDRLKNYLTRMEDELDRTINFWLENSRDVRNGGYYVCLARDGKVYDDSKYCWLQGKQVWMYSKLYNESPKYGNVKMLKAALSGGEFLLNHIKRPEDGRCYFQVTAEGQPIKIQKTLFTECYYALAMAELARATSLKKYREEALKMLTLITHWARIDDTQLGRSKLPGQEEANPIAVPMMLLHVIDEVCRDDDALHQTYSEDEEWARSGRVVLDKVSEYGREISGSEGRLINPGHAIEAGWFLLQHATRKRNNQLARIAIDKFILQSFEIGWDDMYGGIIYILDANGYSPTQLEWNMKLWWPHAEALVAFLMAYKETKDESFLEKFDLVFQYTLSHFSDPKYGEWFGYLNQKGEVTHTFKGGPHK</sequence>
<evidence type="ECO:0000256" key="2">
    <source>
        <dbReference type="ARBA" id="ARBA00008558"/>
    </source>
</evidence>
<comment type="pathway">
    <text evidence="1">Amino-sugar metabolism; N-acetylneuraminate degradation.</text>
</comment>
<evidence type="ECO:0000256" key="1">
    <source>
        <dbReference type="ARBA" id="ARBA00004878"/>
    </source>
</evidence>
<keyword evidence="11" id="KW-0732">Signal</keyword>
<dbReference type="Pfam" id="PF07221">
    <property type="entry name" value="GlcNAc_2-epim"/>
    <property type="match status" value="2"/>
</dbReference>
<dbReference type="InterPro" id="IPR012341">
    <property type="entry name" value="6hp_glycosidase-like_sf"/>
</dbReference>
<protein>
    <recommendedName>
        <fullName evidence="4">N-acylglucosamine 2-epimerase</fullName>
        <ecNumber evidence="3">5.1.3.8</ecNumber>
    </recommendedName>
    <alternativeName>
        <fullName evidence="8">GlcNAc 2-epimerase</fullName>
    </alternativeName>
    <alternativeName>
        <fullName evidence="6">N-acetyl-D-glucosamine 2-epimerase</fullName>
    </alternativeName>
    <alternativeName>
        <fullName evidence="7">Renin-binding protein</fullName>
    </alternativeName>
</protein>
<proteinExistence type="inferred from homology"/>
<dbReference type="FunFam" id="1.50.10.10:FF:000021">
    <property type="entry name" value="N-acylglucosamine 2-epimerase"/>
    <property type="match status" value="1"/>
</dbReference>
<evidence type="ECO:0000256" key="11">
    <source>
        <dbReference type="SAM" id="SignalP"/>
    </source>
</evidence>
<comment type="similarity">
    <text evidence="2">Belongs to the N-acylglucosamine 2-epimerase family.</text>
</comment>
<organism evidence="12 13">
    <name type="scientific">Acropora cervicornis</name>
    <name type="common">Staghorn coral</name>
    <dbReference type="NCBI Taxonomy" id="6130"/>
    <lineage>
        <taxon>Eukaryota</taxon>
        <taxon>Metazoa</taxon>
        <taxon>Cnidaria</taxon>
        <taxon>Anthozoa</taxon>
        <taxon>Hexacorallia</taxon>
        <taxon>Scleractinia</taxon>
        <taxon>Astrocoeniina</taxon>
        <taxon>Acroporidae</taxon>
        <taxon>Acropora</taxon>
    </lineage>
</organism>
<dbReference type="PANTHER" id="PTHR15108">
    <property type="entry name" value="N-ACYLGLUCOSAMINE-2-EPIMERASE"/>
    <property type="match status" value="1"/>
</dbReference>
<reference evidence="12" key="1">
    <citation type="journal article" date="2023" name="G3 (Bethesda)">
        <title>Whole genome assembly and annotation of the endangered Caribbean coral Acropora cervicornis.</title>
        <authorList>
            <person name="Selwyn J.D."/>
            <person name="Vollmer S.V."/>
        </authorList>
    </citation>
    <scope>NUCLEOTIDE SEQUENCE</scope>
    <source>
        <strain evidence="12">K2</strain>
    </source>
</reference>
<comment type="subunit">
    <text evidence="10">Homodimer. Forms a heterodimer with renin and inhibits its activity.</text>
</comment>
<evidence type="ECO:0000313" key="13">
    <source>
        <dbReference type="Proteomes" id="UP001249851"/>
    </source>
</evidence>
<evidence type="ECO:0000256" key="3">
    <source>
        <dbReference type="ARBA" id="ARBA00013176"/>
    </source>
</evidence>
<dbReference type="AlphaFoldDB" id="A0AAD9VHK2"/>
<dbReference type="InterPro" id="IPR010819">
    <property type="entry name" value="AGE/CE"/>
</dbReference>
<feature type="signal peptide" evidence="11">
    <location>
        <begin position="1"/>
        <end position="18"/>
    </location>
</feature>
<dbReference type="Gene3D" id="1.50.10.10">
    <property type="match status" value="1"/>
</dbReference>
<dbReference type="InterPro" id="IPR008928">
    <property type="entry name" value="6-hairpin_glycosidase_sf"/>
</dbReference>
<dbReference type="GO" id="GO:0050121">
    <property type="term" value="F:N-acylglucosamine 2-epimerase activity"/>
    <property type="evidence" value="ECO:0007669"/>
    <property type="project" value="UniProtKB-EC"/>
</dbReference>
<dbReference type="EC" id="5.1.3.8" evidence="3"/>
<accession>A0AAD9VHK2</accession>